<feature type="region of interest" description="Disordered" evidence="6">
    <location>
        <begin position="525"/>
        <end position="565"/>
    </location>
</feature>
<dbReference type="AlphaFoldDB" id="A0A1D6M9W5"/>
<dbReference type="CDD" id="cd10017">
    <property type="entry name" value="B3_DNA"/>
    <property type="match status" value="1"/>
</dbReference>
<evidence type="ECO:0000256" key="3">
    <source>
        <dbReference type="ARBA" id="ARBA00023125"/>
    </source>
</evidence>
<dbReference type="PANTHER" id="PTHR31384">
    <property type="entry name" value="AUXIN RESPONSE FACTOR 4-RELATED"/>
    <property type="match status" value="1"/>
</dbReference>
<reference evidence="7" key="1">
    <citation type="submission" date="2015-12" db="EMBL/GenBank/DDBJ databases">
        <title>Update maize B73 reference genome by single molecule sequencing technologies.</title>
        <authorList>
            <consortium name="Maize Genome Sequencing Project"/>
            <person name="Ware D."/>
        </authorList>
    </citation>
    <scope>NUCLEOTIDE SEQUENCE</scope>
    <source>
        <tissue evidence="7">Seedling</tissue>
    </source>
</reference>
<evidence type="ECO:0000256" key="5">
    <source>
        <dbReference type="ARBA" id="ARBA00023242"/>
    </source>
</evidence>
<evidence type="ECO:0000256" key="1">
    <source>
        <dbReference type="ARBA" id="ARBA00004123"/>
    </source>
</evidence>
<dbReference type="SUPFAM" id="SSF101936">
    <property type="entry name" value="DNA-binding pseudobarrel domain"/>
    <property type="match status" value="1"/>
</dbReference>
<dbReference type="SMART" id="SM01019">
    <property type="entry name" value="B3"/>
    <property type="match status" value="1"/>
</dbReference>
<keyword evidence="3" id="KW-0238">DNA-binding</keyword>
<dbReference type="InterPro" id="IPR044835">
    <property type="entry name" value="ARF_plant"/>
</dbReference>
<dbReference type="Gene3D" id="2.40.330.10">
    <property type="entry name" value="DNA-binding pseudobarrel domain"/>
    <property type="match status" value="1"/>
</dbReference>
<protein>
    <submittedName>
        <fullName evidence="7">Auxin response factor 3</fullName>
    </submittedName>
</protein>
<name>A0A1D6M9W5_MAIZE</name>
<evidence type="ECO:0000313" key="7">
    <source>
        <dbReference type="EMBL" id="AQK87591.1"/>
    </source>
</evidence>
<evidence type="ECO:0000256" key="4">
    <source>
        <dbReference type="ARBA" id="ARBA00023163"/>
    </source>
</evidence>
<evidence type="ECO:0000256" key="6">
    <source>
        <dbReference type="SAM" id="MobiDB-lite"/>
    </source>
</evidence>
<dbReference type="GO" id="GO:0005634">
    <property type="term" value="C:nucleus"/>
    <property type="evidence" value="ECO:0007669"/>
    <property type="project" value="UniProtKB-SubCell"/>
</dbReference>
<dbReference type="InterPro" id="IPR015300">
    <property type="entry name" value="DNA-bd_pseudobarrel_sf"/>
</dbReference>
<dbReference type="GO" id="GO:0006355">
    <property type="term" value="P:regulation of DNA-templated transcription"/>
    <property type="evidence" value="ECO:0007669"/>
    <property type="project" value="InterPro"/>
</dbReference>
<dbReference type="EMBL" id="CM000782">
    <property type="protein sequence ID" value="AQK87591.1"/>
    <property type="molecule type" value="Genomic_DNA"/>
</dbReference>
<feature type="region of interest" description="Disordered" evidence="6">
    <location>
        <begin position="104"/>
        <end position="125"/>
    </location>
</feature>
<keyword evidence="4" id="KW-0804">Transcription</keyword>
<keyword evidence="2" id="KW-0805">Transcription regulation</keyword>
<feature type="compositionally biased region" description="Polar residues" evidence="6">
    <location>
        <begin position="531"/>
        <end position="541"/>
    </location>
</feature>
<sequence length="627" mass="67846">MGIDLNAVGEDDPAGAVCAELWHACAGAGVALPRRGSAVVYLPQAHLAAGGCDGGGVSAPAPPRVPPHVVCRVVDVELRADAATDEVYARLALVAMDTMFGRNINDGETEEKNGEEEDGDGEKKHASHMFCKTLTASDTSTHGGFSVPRRAAEDCFPPLDYEQLRPSQELIAKDLHGMKWRFRHIYRGTNTWSGILEGNDGELRLGVRRAVQLKNEALLEAVNCTDSKLLMLSAVANSLDNRSIFHICFNPRSVYWCTVCSLDSKIYCEAQLSGLQNLDLCTSKIKWDGATKYSHQNRVSPWDIEGVGSSVSVTHRLSSSVSKRTKLCFPPSDLDTPILDGNGRPDSVETERFHRVLQGQELVHSSIHGTACSHSSDSPRCQGSYGRRFSADAWNCKMNDVMSGPRHLNATGFAYQPLGFSESVKFSEVLQGQEMSQAVPSFMRSAFNSGTQNGRVRPFDYVQRSDATQGYALQQFNLPATEVHSPSSVLMFNQTMVPHAELDGATNREEVHGSRYLSSNAIGREAEPWPSMQQQRASVNGSEPLDTTEASAPARNAESGSVGRGAGRSNCKLFGFSLTEKILGTDGGGVKEGNYEVDRQTPRVLDLFGHGSTPGALHALCAAPLGI</sequence>
<feature type="compositionally biased region" description="Acidic residues" evidence="6">
    <location>
        <begin position="107"/>
        <end position="120"/>
    </location>
</feature>
<dbReference type="GO" id="GO:0003677">
    <property type="term" value="F:DNA binding"/>
    <property type="evidence" value="ECO:0007669"/>
    <property type="project" value="UniProtKB-KW"/>
</dbReference>
<gene>
    <name evidence="7" type="ORF">ZEAMMB73_Zm00001d038698</name>
</gene>
<comment type="subcellular location">
    <subcellularLocation>
        <location evidence="1">Nucleus</location>
    </subcellularLocation>
</comment>
<keyword evidence="5" id="KW-0539">Nucleus</keyword>
<evidence type="ECO:0000256" key="2">
    <source>
        <dbReference type="ARBA" id="ARBA00023015"/>
    </source>
</evidence>
<dbReference type="PANTHER" id="PTHR31384:SF23">
    <property type="entry name" value="AUXIN RESPONSE FACTOR 14"/>
    <property type="match status" value="1"/>
</dbReference>
<dbReference type="GO" id="GO:0009725">
    <property type="term" value="P:response to hormone"/>
    <property type="evidence" value="ECO:0007669"/>
    <property type="project" value="InterPro"/>
</dbReference>
<accession>A0A1D6M9W5</accession>
<dbReference type="ExpressionAtlas" id="A0A1D6M9W5">
    <property type="expression patterns" value="baseline and differential"/>
</dbReference>
<organism evidence="7">
    <name type="scientific">Zea mays</name>
    <name type="common">Maize</name>
    <dbReference type="NCBI Taxonomy" id="4577"/>
    <lineage>
        <taxon>Eukaryota</taxon>
        <taxon>Viridiplantae</taxon>
        <taxon>Streptophyta</taxon>
        <taxon>Embryophyta</taxon>
        <taxon>Tracheophyta</taxon>
        <taxon>Spermatophyta</taxon>
        <taxon>Magnoliopsida</taxon>
        <taxon>Liliopsida</taxon>
        <taxon>Poales</taxon>
        <taxon>Poaceae</taxon>
        <taxon>PACMAD clade</taxon>
        <taxon>Panicoideae</taxon>
        <taxon>Andropogonodae</taxon>
        <taxon>Andropogoneae</taxon>
        <taxon>Tripsacinae</taxon>
        <taxon>Zea</taxon>
    </lineage>
</organism>
<dbReference type="Pfam" id="PF02362">
    <property type="entry name" value="B3"/>
    <property type="match status" value="1"/>
</dbReference>
<dbReference type="InterPro" id="IPR003340">
    <property type="entry name" value="B3_DNA-bd"/>
</dbReference>
<proteinExistence type="predicted"/>